<evidence type="ECO:0000256" key="11">
    <source>
        <dbReference type="ARBA" id="ARBA00023098"/>
    </source>
</evidence>
<feature type="region of interest" description="Disordered" evidence="15">
    <location>
        <begin position="711"/>
        <end position="735"/>
    </location>
</feature>
<feature type="compositionally biased region" description="Pro residues" evidence="15">
    <location>
        <begin position="714"/>
        <end position="728"/>
    </location>
</feature>
<evidence type="ECO:0000256" key="7">
    <source>
        <dbReference type="ARBA" id="ARBA00022801"/>
    </source>
</evidence>
<dbReference type="EMBL" id="JAAAIN010000898">
    <property type="protein sequence ID" value="KAG0310005.1"/>
    <property type="molecule type" value="Genomic_DNA"/>
</dbReference>
<sequence length="1131" mass="122900">MTSTSSSSTSNLYPALNPDADQQQQHVQHNHTGVRSTVGVDYSDRTVTTPPFNTTSTTTITTATTTSSKDPSNKHLTRSHTTPAATTTRALATTTLAPPNQQKKQEGVLTLLPNEPIPLSTYISVSQVAISSALKVAMVSTSLSLGVARTIVSTLDNVLGMAVKGALLGINFSDILVQTILETVDGSVNLALSTVQDGLELMDSLFGPDSTSQTGETFREVWKILSREFTQEAAAAGARYPALEGIRLLMAYVAIQFATSEQWETIRVRTQGRLVGECLESKDELLGSSTAWSAVGHGWPEAWRDSLSEEELLQEQRVMELREHREGRSAALFSAYAGVRRGFESRGPACPAAANPELTNFLAASYRFSRFCSAMYGSMALELMGAPERYPPLPTEPVPGAAGPAGAYGWGVPNDESEHHFHQYTGTPLGSILYSSDTAAAVHDGFYSPRYYLLDDVETKQIVLVLRGTKSLHDLMIDLTCDAADLWLDHDTSPLRDAQGNILPNTEENLKRKRPFRVHGGFLKAARTIASAETIGIQEKVKAALEARPGYSLLLIGHSLGAGIASVLSMLWADPATGLTPEVPRHSCASRTTGAAESTTSSPVASPNPSSSASPVFEGQKPEWHSKPTGEQQEDGRFFMPGYLPKNNVESFLPPGRRVKCYGYGTPKVMCPRMSKRALKLVTSISYGDDVVGRLSLGSVRNIGHAMRALLAMRPPPPPSPPTSPPSSPHLTSTTPTISTEIDLLHDSSESLEDLLEQEGEGLSFDAELRAESAAEAASAERHKQQNKKPAPPSIGLEIVQKVIRWRLTGEEGLMDEFMDIRRAMHREMQRHQDFECHTNGDLYPLESAESFMTTDSDDEQHRRAYHHGQRTLDLSKISPVLVPAGKVLWIRPTTLEKELENEETKQHPLESVLHQFEWDHPMDHRDAASMLIPGPISRGLQQSLEDDHGDSASIRSFKSTVRSSLYSAQSSPNLSFQQTAQLSSSPPASATQTQTQPLSPALGITTTTTTTTTPVAPASTSTLTSHLTPPSSQQTAPAPHFTRQGSADSIGTFLTTASATTTSPVSLHPTNQNTDKLLYRMYAVPEPENVFDEMLFSRRMWSDHLPLTYEFILAGKHAIPVTSPHGDSSA</sequence>
<feature type="region of interest" description="Disordered" evidence="15">
    <location>
        <begin position="1"/>
        <end position="85"/>
    </location>
</feature>
<keyword evidence="10" id="KW-1133">Transmembrane helix</keyword>
<protein>
    <recommendedName>
        <fullName evidence="14">sn-1-specific diacylglycerol lipase</fullName>
        <ecNumber evidence="14">3.1.1.116</ecNumber>
    </recommendedName>
</protein>
<dbReference type="SUPFAM" id="SSF53474">
    <property type="entry name" value="alpha/beta-Hydrolases"/>
    <property type="match status" value="1"/>
</dbReference>
<evidence type="ECO:0000313" key="18">
    <source>
        <dbReference type="Proteomes" id="UP000823405"/>
    </source>
</evidence>
<dbReference type="InterPro" id="IPR029058">
    <property type="entry name" value="AB_hydrolase_fold"/>
</dbReference>
<evidence type="ECO:0000256" key="9">
    <source>
        <dbReference type="ARBA" id="ARBA00022963"/>
    </source>
</evidence>
<feature type="compositionally biased region" description="Low complexity" evidence="15">
    <location>
        <begin position="999"/>
        <end position="1033"/>
    </location>
</feature>
<gene>
    <name evidence="17" type="ORF">BGZ97_012863</name>
</gene>
<evidence type="ECO:0000256" key="1">
    <source>
        <dbReference type="ARBA" id="ARBA00001913"/>
    </source>
</evidence>
<feature type="compositionally biased region" description="Polar residues" evidence="15">
    <location>
        <begin position="20"/>
        <end position="35"/>
    </location>
</feature>
<dbReference type="GO" id="GO:0005886">
    <property type="term" value="C:plasma membrane"/>
    <property type="evidence" value="ECO:0007669"/>
    <property type="project" value="UniProtKB-SubCell"/>
</dbReference>
<dbReference type="AlphaFoldDB" id="A0A9P6R0L5"/>
<evidence type="ECO:0000256" key="15">
    <source>
        <dbReference type="SAM" id="MobiDB-lite"/>
    </source>
</evidence>
<keyword evidence="5" id="KW-0812">Transmembrane</keyword>
<dbReference type="GO" id="GO:0046872">
    <property type="term" value="F:metal ion binding"/>
    <property type="evidence" value="ECO:0007669"/>
    <property type="project" value="UniProtKB-KW"/>
</dbReference>
<keyword evidence="4" id="KW-0597">Phosphoprotein</keyword>
<evidence type="ECO:0000256" key="4">
    <source>
        <dbReference type="ARBA" id="ARBA00022553"/>
    </source>
</evidence>
<feature type="region of interest" description="Disordered" evidence="15">
    <location>
        <begin position="977"/>
        <end position="1047"/>
    </location>
</feature>
<comment type="catalytic activity">
    <reaction evidence="13">
        <text>a 1,2-diacyl-sn-glycerol + H2O = a 2-acylglycerol + a fatty acid + H(+)</text>
        <dbReference type="Rhea" id="RHEA:33275"/>
        <dbReference type="ChEBI" id="CHEBI:15377"/>
        <dbReference type="ChEBI" id="CHEBI:15378"/>
        <dbReference type="ChEBI" id="CHEBI:17389"/>
        <dbReference type="ChEBI" id="CHEBI:17815"/>
        <dbReference type="ChEBI" id="CHEBI:28868"/>
        <dbReference type="EC" id="3.1.1.116"/>
    </reaction>
    <physiologicalReaction direction="left-to-right" evidence="13">
        <dbReference type="Rhea" id="RHEA:33276"/>
    </physiologicalReaction>
</comment>
<evidence type="ECO:0000256" key="8">
    <source>
        <dbReference type="ARBA" id="ARBA00022837"/>
    </source>
</evidence>
<keyword evidence="6" id="KW-0479">Metal-binding</keyword>
<feature type="compositionally biased region" description="Low complexity" evidence="15">
    <location>
        <begin position="46"/>
        <end position="70"/>
    </location>
</feature>
<feature type="compositionally biased region" description="Polar residues" evidence="15">
    <location>
        <begin position="977"/>
        <end position="998"/>
    </location>
</feature>
<dbReference type="OrthoDB" id="438440at2759"/>
<feature type="compositionally biased region" description="Low complexity" evidence="15">
    <location>
        <begin position="1"/>
        <end position="10"/>
    </location>
</feature>
<evidence type="ECO:0000256" key="6">
    <source>
        <dbReference type="ARBA" id="ARBA00022723"/>
    </source>
</evidence>
<dbReference type="GO" id="GO:0046340">
    <property type="term" value="P:diacylglycerol catabolic process"/>
    <property type="evidence" value="ECO:0007669"/>
    <property type="project" value="TreeGrafter"/>
</dbReference>
<comment type="subcellular location">
    <subcellularLocation>
        <location evidence="2">Cell membrane</location>
        <topology evidence="2">Multi-pass membrane protein</topology>
    </subcellularLocation>
</comment>
<evidence type="ECO:0000256" key="2">
    <source>
        <dbReference type="ARBA" id="ARBA00004651"/>
    </source>
</evidence>
<dbReference type="Gene3D" id="3.40.50.1820">
    <property type="entry name" value="alpha/beta hydrolase"/>
    <property type="match status" value="1"/>
</dbReference>
<dbReference type="PANTHER" id="PTHR45792:SF8">
    <property type="entry name" value="DIACYLGLYCEROL LIPASE-ALPHA"/>
    <property type="match status" value="1"/>
</dbReference>
<dbReference type="GO" id="GO:0019369">
    <property type="term" value="P:arachidonate metabolic process"/>
    <property type="evidence" value="ECO:0007669"/>
    <property type="project" value="TreeGrafter"/>
</dbReference>
<proteinExistence type="predicted"/>
<keyword evidence="18" id="KW-1185">Reference proteome</keyword>
<feature type="region of interest" description="Disordered" evidence="15">
    <location>
        <begin position="771"/>
        <end position="794"/>
    </location>
</feature>
<dbReference type="EC" id="3.1.1.116" evidence="14"/>
<keyword evidence="9" id="KW-0442">Lipid degradation</keyword>
<keyword evidence="12" id="KW-0472">Membrane</keyword>
<feature type="region of interest" description="Disordered" evidence="15">
    <location>
        <begin position="581"/>
        <end position="637"/>
    </location>
</feature>
<reference evidence="17" key="1">
    <citation type="journal article" date="2020" name="Fungal Divers.">
        <title>Resolving the Mortierellaceae phylogeny through synthesis of multi-gene phylogenetics and phylogenomics.</title>
        <authorList>
            <person name="Vandepol N."/>
            <person name="Liber J."/>
            <person name="Desiro A."/>
            <person name="Na H."/>
            <person name="Kennedy M."/>
            <person name="Barry K."/>
            <person name="Grigoriev I.V."/>
            <person name="Miller A.N."/>
            <person name="O'Donnell K."/>
            <person name="Stajich J.E."/>
            <person name="Bonito G."/>
        </authorList>
    </citation>
    <scope>NUCLEOTIDE SEQUENCE</scope>
    <source>
        <strain evidence="17">NVP60</strain>
    </source>
</reference>
<dbReference type="InterPro" id="IPR052214">
    <property type="entry name" value="DAG_Lipase-Related"/>
</dbReference>
<comment type="caution">
    <text evidence="17">The sequence shown here is derived from an EMBL/GenBank/DDBJ whole genome shotgun (WGS) entry which is preliminary data.</text>
</comment>
<keyword evidence="3" id="KW-1003">Cell membrane</keyword>
<feature type="compositionally biased region" description="Low complexity" evidence="15">
    <location>
        <begin position="598"/>
        <end position="616"/>
    </location>
</feature>
<evidence type="ECO:0000256" key="12">
    <source>
        <dbReference type="ARBA" id="ARBA00023136"/>
    </source>
</evidence>
<dbReference type="Proteomes" id="UP000823405">
    <property type="component" value="Unassembled WGS sequence"/>
</dbReference>
<keyword evidence="8" id="KW-0106">Calcium</keyword>
<evidence type="ECO:0000256" key="3">
    <source>
        <dbReference type="ARBA" id="ARBA00022475"/>
    </source>
</evidence>
<organism evidence="17 18">
    <name type="scientific">Linnemannia gamsii</name>
    <dbReference type="NCBI Taxonomy" id="64522"/>
    <lineage>
        <taxon>Eukaryota</taxon>
        <taxon>Fungi</taxon>
        <taxon>Fungi incertae sedis</taxon>
        <taxon>Mucoromycota</taxon>
        <taxon>Mortierellomycotina</taxon>
        <taxon>Mortierellomycetes</taxon>
        <taxon>Mortierellales</taxon>
        <taxon>Mortierellaceae</taxon>
        <taxon>Linnemannia</taxon>
    </lineage>
</organism>
<name>A0A9P6R0L5_9FUNG</name>
<feature type="compositionally biased region" description="Basic and acidic residues" evidence="15">
    <location>
        <begin position="771"/>
        <end position="784"/>
    </location>
</feature>
<evidence type="ECO:0000256" key="14">
    <source>
        <dbReference type="ARBA" id="ARBA00026104"/>
    </source>
</evidence>
<dbReference type="GO" id="GO:0016298">
    <property type="term" value="F:lipase activity"/>
    <property type="evidence" value="ECO:0007669"/>
    <property type="project" value="TreeGrafter"/>
</dbReference>
<evidence type="ECO:0000256" key="5">
    <source>
        <dbReference type="ARBA" id="ARBA00022692"/>
    </source>
</evidence>
<accession>A0A9P6R0L5</accession>
<evidence type="ECO:0000259" key="16">
    <source>
        <dbReference type="Pfam" id="PF01764"/>
    </source>
</evidence>
<keyword evidence="7" id="KW-0378">Hydrolase</keyword>
<comment type="cofactor">
    <cofactor evidence="1">
        <name>Ca(2+)</name>
        <dbReference type="ChEBI" id="CHEBI:29108"/>
    </cofactor>
</comment>
<dbReference type="PANTHER" id="PTHR45792">
    <property type="entry name" value="DIACYLGLYCEROL LIPASE HOMOLOG-RELATED"/>
    <property type="match status" value="1"/>
</dbReference>
<evidence type="ECO:0000256" key="10">
    <source>
        <dbReference type="ARBA" id="ARBA00022989"/>
    </source>
</evidence>
<dbReference type="Pfam" id="PF01764">
    <property type="entry name" value="Lipase_3"/>
    <property type="match status" value="1"/>
</dbReference>
<evidence type="ECO:0000313" key="17">
    <source>
        <dbReference type="EMBL" id="KAG0310005.1"/>
    </source>
</evidence>
<dbReference type="CDD" id="cd00519">
    <property type="entry name" value="Lipase_3"/>
    <property type="match status" value="1"/>
</dbReference>
<keyword evidence="11" id="KW-0443">Lipid metabolism</keyword>
<dbReference type="InterPro" id="IPR002921">
    <property type="entry name" value="Fungal_lipase-type"/>
</dbReference>
<feature type="domain" description="Fungal lipase-type" evidence="16">
    <location>
        <begin position="463"/>
        <end position="571"/>
    </location>
</feature>
<evidence type="ECO:0000256" key="13">
    <source>
        <dbReference type="ARBA" id="ARBA00024531"/>
    </source>
</evidence>